<accession>A0A1G5EZX1</accession>
<gene>
    <name evidence="1" type="ORF">SAMN05216233_10729</name>
</gene>
<dbReference type="Proteomes" id="UP000198870">
    <property type="component" value="Unassembled WGS sequence"/>
</dbReference>
<keyword evidence="2" id="KW-1185">Reference proteome</keyword>
<dbReference type="STRING" id="419481.SAMN05216233_10729"/>
<reference evidence="1 2" key="1">
    <citation type="submission" date="2016-10" db="EMBL/GenBank/DDBJ databases">
        <authorList>
            <person name="de Groot N.N."/>
        </authorList>
    </citation>
    <scope>NUCLEOTIDE SEQUENCE [LARGE SCALE GENOMIC DNA]</scope>
    <source>
        <strain evidence="1 2">AA1</strain>
    </source>
</reference>
<proteinExistence type="predicted"/>
<dbReference type="RefSeq" id="WP_175469655.1">
    <property type="nucleotide sequence ID" value="NZ_FMUX01000007.1"/>
</dbReference>
<name>A0A1G5EZX1_9BACT</name>
<protein>
    <recommendedName>
        <fullName evidence="3">4Fe-4S Wbl-type domain-containing protein</fullName>
    </recommendedName>
</protein>
<organism evidence="1 2">
    <name type="scientific">Desulfoluna spongiiphila</name>
    <dbReference type="NCBI Taxonomy" id="419481"/>
    <lineage>
        <taxon>Bacteria</taxon>
        <taxon>Pseudomonadati</taxon>
        <taxon>Thermodesulfobacteriota</taxon>
        <taxon>Desulfobacteria</taxon>
        <taxon>Desulfobacterales</taxon>
        <taxon>Desulfolunaceae</taxon>
        <taxon>Desulfoluna</taxon>
    </lineage>
</organism>
<dbReference type="EMBL" id="FMUX01000007">
    <property type="protein sequence ID" value="SCY32512.1"/>
    <property type="molecule type" value="Genomic_DNA"/>
</dbReference>
<evidence type="ECO:0008006" key="3">
    <source>
        <dbReference type="Google" id="ProtNLM"/>
    </source>
</evidence>
<evidence type="ECO:0000313" key="1">
    <source>
        <dbReference type="EMBL" id="SCY32512.1"/>
    </source>
</evidence>
<evidence type="ECO:0000313" key="2">
    <source>
        <dbReference type="Proteomes" id="UP000198870"/>
    </source>
</evidence>
<sequence>MTDEPKKPVCYGVIDEVFPMGGDGLRHSPGRCMACPHKTPCLRTALSTDPEADNVREERVDRAYAAGNLSFLARWSKKKSLAGKGKKRGA</sequence>
<dbReference type="AlphaFoldDB" id="A0A1G5EZX1"/>